<dbReference type="PROSITE" id="PS50110">
    <property type="entry name" value="RESPONSE_REGULATORY"/>
    <property type="match status" value="1"/>
</dbReference>
<sequence>MNASIIGNSEPQQHPIPQQSHLRYISPSKHQQQPSFKNNVPGTLTSINTGQDPITRRVWVRKSDANPTSLYVKSSHVVDDLKMMIMEKFPTSLAKQCDPSDLSIKAEIGRIVSVSPNSMNSPMSNHDTVNAIKSTLNDLNLHKQVQIQSQSQVQPQLHLNLNSPISQNFAPISPIPLSATTSSLLLPRPPSINDNSVFHGKINSPATVILEPDRNVWNILDSFYPNGMSIENAFIIEAPHVLNNYNSFNQSSNNGSTLENSRQNYQRRSLSLETMHESQEGNTNRRLHSESSQSHSGRRSATPNYHRRSQSNPAEHQFSILLLPSSDSNDSNSNSNNKNFINKTEISPLIESPENEFPKSNGSLETLKPTNSNQSNKSLKKPQPNKITNGTSAMAKVLPSVNVLVVEDNQINLRILSAHLRRHRIKHDTAKNGQEAIDKWRKGGFHLVLMDIQLPVLSGLDASKEIRRLERINNIGVFASANAEYNQQEEIKPGDTLDLKFFRSPVIIVALTASNLNQDKQEALAAGCNDYLTKPVNFEWLLNKITEWGCMQALIDFDGWKSGERISNISAAIPSLVGNKPSKKPISNHSGH</sequence>
<reference evidence="6" key="2">
    <citation type="submission" date="2021-01" db="EMBL/GenBank/DDBJ databases">
        <authorList>
            <person name="Schikora-Tamarit M.A."/>
        </authorList>
    </citation>
    <scope>NUCLEOTIDE SEQUENCE</scope>
    <source>
        <strain evidence="6">CBS6341</strain>
    </source>
</reference>
<feature type="region of interest" description="Disordered" evidence="4">
    <location>
        <begin position="27"/>
        <end position="48"/>
    </location>
</feature>
<feature type="modified residue" description="4-aspartylphosphate" evidence="3">
    <location>
        <position position="451"/>
    </location>
</feature>
<dbReference type="GO" id="GO:0006950">
    <property type="term" value="P:response to stress"/>
    <property type="evidence" value="ECO:0007669"/>
    <property type="project" value="UniProtKB-ARBA"/>
</dbReference>
<evidence type="ECO:0000256" key="1">
    <source>
        <dbReference type="ARBA" id="ARBA00022553"/>
    </source>
</evidence>
<keyword evidence="1 3" id="KW-0597">Phosphoprotein</keyword>
<keyword evidence="7" id="KW-1185">Reference proteome</keyword>
<proteinExistence type="predicted"/>
<dbReference type="SMART" id="SM00448">
    <property type="entry name" value="REC"/>
    <property type="match status" value="1"/>
</dbReference>
<feature type="domain" description="Response regulatory" evidence="5">
    <location>
        <begin position="402"/>
        <end position="549"/>
    </location>
</feature>
<dbReference type="AlphaFoldDB" id="A0A9P8P8W0"/>
<comment type="caution">
    <text evidence="6">The sequence shown here is derived from an EMBL/GenBank/DDBJ whole genome shotgun (WGS) entry which is preliminary data.</text>
</comment>
<name>A0A9P8P8W0_9ASCO</name>
<feature type="region of interest" description="Disordered" evidence="4">
    <location>
        <begin position="346"/>
        <end position="390"/>
    </location>
</feature>
<protein>
    <recommendedName>
        <fullName evidence="5">Response regulatory domain-containing protein</fullName>
    </recommendedName>
</protein>
<evidence type="ECO:0000256" key="3">
    <source>
        <dbReference type="PROSITE-ProRule" id="PRU00169"/>
    </source>
</evidence>
<dbReference type="GO" id="GO:0000156">
    <property type="term" value="F:phosphorelay response regulator activity"/>
    <property type="evidence" value="ECO:0007669"/>
    <property type="project" value="UniProtKB-ARBA"/>
</dbReference>
<dbReference type="SUPFAM" id="SSF52172">
    <property type="entry name" value="CheY-like"/>
    <property type="match status" value="1"/>
</dbReference>
<dbReference type="FunFam" id="3.40.50.2300:FF:000146">
    <property type="entry name" value="Putative two-component response regulator SSK1p"/>
    <property type="match status" value="1"/>
</dbReference>
<organism evidence="6 7">
    <name type="scientific">Wickerhamomyces mucosus</name>
    <dbReference type="NCBI Taxonomy" id="1378264"/>
    <lineage>
        <taxon>Eukaryota</taxon>
        <taxon>Fungi</taxon>
        <taxon>Dikarya</taxon>
        <taxon>Ascomycota</taxon>
        <taxon>Saccharomycotina</taxon>
        <taxon>Saccharomycetes</taxon>
        <taxon>Phaffomycetales</taxon>
        <taxon>Wickerhamomycetaceae</taxon>
        <taxon>Wickerhamomyces</taxon>
    </lineage>
</organism>
<keyword evidence="2" id="KW-0902">Two-component regulatory system</keyword>
<dbReference type="PANTHER" id="PTHR45339:SF1">
    <property type="entry name" value="HYBRID SIGNAL TRANSDUCTION HISTIDINE KINASE J"/>
    <property type="match status" value="1"/>
</dbReference>
<dbReference type="EMBL" id="JAEUBF010001375">
    <property type="protein sequence ID" value="KAH3667898.1"/>
    <property type="molecule type" value="Genomic_DNA"/>
</dbReference>
<dbReference type="InterPro" id="IPR011006">
    <property type="entry name" value="CheY-like_superfamily"/>
</dbReference>
<evidence type="ECO:0000256" key="2">
    <source>
        <dbReference type="ARBA" id="ARBA00023012"/>
    </source>
</evidence>
<dbReference type="OrthoDB" id="21225at2759"/>
<evidence type="ECO:0000313" key="7">
    <source>
        <dbReference type="Proteomes" id="UP000769528"/>
    </source>
</evidence>
<feature type="compositionally biased region" description="Polar residues" evidence="4">
    <location>
        <begin position="28"/>
        <end position="48"/>
    </location>
</feature>
<dbReference type="PANTHER" id="PTHR45339">
    <property type="entry name" value="HYBRID SIGNAL TRANSDUCTION HISTIDINE KINASE J"/>
    <property type="match status" value="1"/>
</dbReference>
<dbReference type="Proteomes" id="UP000769528">
    <property type="component" value="Unassembled WGS sequence"/>
</dbReference>
<dbReference type="InterPro" id="IPR001789">
    <property type="entry name" value="Sig_transdc_resp-reg_receiver"/>
</dbReference>
<feature type="compositionally biased region" description="Polar residues" evidence="4">
    <location>
        <begin position="358"/>
        <end position="377"/>
    </location>
</feature>
<dbReference type="CDD" id="cd17546">
    <property type="entry name" value="REC_hyHK_CKI1_RcsC-like"/>
    <property type="match status" value="1"/>
</dbReference>
<accession>A0A9P8P8W0</accession>
<feature type="region of interest" description="Disordered" evidence="4">
    <location>
        <begin position="274"/>
        <end position="313"/>
    </location>
</feature>
<dbReference type="Pfam" id="PF00072">
    <property type="entry name" value="Response_reg"/>
    <property type="match status" value="1"/>
</dbReference>
<gene>
    <name evidence="6" type="ORF">WICMUC_005176</name>
</gene>
<reference evidence="6" key="1">
    <citation type="journal article" date="2021" name="Open Biol.">
        <title>Shared evolutionary footprints suggest mitochondrial oxidative damage underlies multiple complex I losses in fungi.</title>
        <authorList>
            <person name="Schikora-Tamarit M.A."/>
            <person name="Marcet-Houben M."/>
            <person name="Nosek J."/>
            <person name="Gabaldon T."/>
        </authorList>
    </citation>
    <scope>NUCLEOTIDE SEQUENCE</scope>
    <source>
        <strain evidence="6">CBS6341</strain>
    </source>
</reference>
<evidence type="ECO:0000259" key="5">
    <source>
        <dbReference type="PROSITE" id="PS50110"/>
    </source>
</evidence>
<evidence type="ECO:0000256" key="4">
    <source>
        <dbReference type="SAM" id="MobiDB-lite"/>
    </source>
</evidence>
<evidence type="ECO:0000313" key="6">
    <source>
        <dbReference type="EMBL" id="KAH3667898.1"/>
    </source>
</evidence>
<dbReference type="Gene3D" id="3.40.50.2300">
    <property type="match status" value="1"/>
</dbReference>